<evidence type="ECO:0000259" key="4">
    <source>
        <dbReference type="SMART" id="SM00226"/>
    </source>
</evidence>
<feature type="active site" description="Nucleophile" evidence="3">
    <location>
        <position position="11"/>
    </location>
</feature>
<accession>A0A9D1SCY9</accession>
<dbReference type="PANTHER" id="PTHR47439">
    <property type="entry name" value="LOW MOLECULAR WEIGHT PHOSPHOTYROSINE PROTEIN PHOSPHATASE-RELATED"/>
    <property type="match status" value="1"/>
</dbReference>
<dbReference type="PANTHER" id="PTHR47439:SF1">
    <property type="entry name" value="ACID PHOSPHATASE"/>
    <property type="match status" value="1"/>
</dbReference>
<dbReference type="Gene3D" id="3.40.50.2300">
    <property type="match status" value="1"/>
</dbReference>
<dbReference type="AlphaFoldDB" id="A0A9D1SCY9"/>
<feature type="non-terminal residue" evidence="5">
    <location>
        <position position="112"/>
    </location>
</feature>
<dbReference type="InterPro" id="IPR017867">
    <property type="entry name" value="Tyr_phospatase_low_mol_wt"/>
</dbReference>
<gene>
    <name evidence="5" type="ORF">IAB03_07255</name>
</gene>
<evidence type="ECO:0000313" key="6">
    <source>
        <dbReference type="Proteomes" id="UP000824112"/>
    </source>
</evidence>
<dbReference type="EMBL" id="DVNA01000162">
    <property type="protein sequence ID" value="HIU55581.1"/>
    <property type="molecule type" value="Genomic_DNA"/>
</dbReference>
<evidence type="ECO:0000256" key="1">
    <source>
        <dbReference type="ARBA" id="ARBA00011063"/>
    </source>
</evidence>
<dbReference type="Pfam" id="PF01451">
    <property type="entry name" value="LMWPc"/>
    <property type="match status" value="1"/>
</dbReference>
<dbReference type="PRINTS" id="PR00719">
    <property type="entry name" value="LMWPTPASE"/>
</dbReference>
<comment type="caution">
    <text evidence="5">The sequence shown here is derived from an EMBL/GenBank/DDBJ whole genome shotgun (WGS) entry which is preliminary data.</text>
</comment>
<dbReference type="InterPro" id="IPR052995">
    <property type="entry name" value="LMW-PTP"/>
</dbReference>
<dbReference type="GO" id="GO:0004725">
    <property type="term" value="F:protein tyrosine phosphatase activity"/>
    <property type="evidence" value="ECO:0007669"/>
    <property type="project" value="InterPro"/>
</dbReference>
<dbReference type="CDD" id="cd16343">
    <property type="entry name" value="LMWPTP"/>
    <property type="match status" value="1"/>
</dbReference>
<organism evidence="5 6">
    <name type="scientific">Candidatus Gallibacteroides avistercoris</name>
    <dbReference type="NCBI Taxonomy" id="2840833"/>
    <lineage>
        <taxon>Bacteria</taxon>
        <taxon>Pseudomonadati</taxon>
        <taxon>Bacteroidota</taxon>
        <taxon>Bacteroidia</taxon>
        <taxon>Bacteroidales</taxon>
        <taxon>Bacteroidaceae</taxon>
        <taxon>Bacteroidaceae incertae sedis</taxon>
        <taxon>Candidatus Gallibacteroides</taxon>
    </lineage>
</organism>
<reference evidence="5" key="1">
    <citation type="submission" date="2020-10" db="EMBL/GenBank/DDBJ databases">
        <authorList>
            <person name="Gilroy R."/>
        </authorList>
    </citation>
    <scope>NUCLEOTIDE SEQUENCE</scope>
    <source>
        <strain evidence="5">CHK158-818</strain>
    </source>
</reference>
<evidence type="ECO:0000256" key="3">
    <source>
        <dbReference type="PIRSR" id="PIRSR617867-1"/>
    </source>
</evidence>
<dbReference type="SUPFAM" id="SSF52788">
    <property type="entry name" value="Phosphotyrosine protein phosphatases I"/>
    <property type="match status" value="1"/>
</dbReference>
<proteinExistence type="inferred from homology"/>
<evidence type="ECO:0000256" key="2">
    <source>
        <dbReference type="ARBA" id="ARBA00022801"/>
    </source>
</evidence>
<dbReference type="SMART" id="SM00226">
    <property type="entry name" value="LMWPc"/>
    <property type="match status" value="1"/>
</dbReference>
<protein>
    <submittedName>
        <fullName evidence="5">Low molecular weight phosphotyrosine protein phosphatase</fullName>
    </submittedName>
</protein>
<reference evidence="5" key="2">
    <citation type="journal article" date="2021" name="PeerJ">
        <title>Extensive microbial diversity within the chicken gut microbiome revealed by metagenomics and culture.</title>
        <authorList>
            <person name="Gilroy R."/>
            <person name="Ravi A."/>
            <person name="Getino M."/>
            <person name="Pursley I."/>
            <person name="Horton D.L."/>
            <person name="Alikhan N.F."/>
            <person name="Baker D."/>
            <person name="Gharbi K."/>
            <person name="Hall N."/>
            <person name="Watson M."/>
            <person name="Adriaenssens E.M."/>
            <person name="Foster-Nyarko E."/>
            <person name="Jarju S."/>
            <person name="Secka A."/>
            <person name="Antonio M."/>
            <person name="Oren A."/>
            <person name="Chaudhuri R.R."/>
            <person name="La Ragione R."/>
            <person name="Hildebrand F."/>
            <person name="Pallen M.J."/>
        </authorList>
    </citation>
    <scope>NUCLEOTIDE SEQUENCE</scope>
    <source>
        <strain evidence="5">CHK158-818</strain>
    </source>
</reference>
<dbReference type="InterPro" id="IPR036196">
    <property type="entry name" value="Ptyr_pPase_sf"/>
</dbReference>
<keyword evidence="2" id="KW-0378">Hydrolase</keyword>
<feature type="domain" description="Phosphotyrosine protein phosphatase I" evidence="4">
    <location>
        <begin position="5"/>
        <end position="110"/>
    </location>
</feature>
<dbReference type="InterPro" id="IPR023485">
    <property type="entry name" value="Ptyr_pPase"/>
</dbReference>
<name>A0A9D1SCY9_9BACT</name>
<evidence type="ECO:0000313" key="5">
    <source>
        <dbReference type="EMBL" id="HIU55581.1"/>
    </source>
</evidence>
<dbReference type="Proteomes" id="UP000824112">
    <property type="component" value="Unassembled WGS sequence"/>
</dbReference>
<comment type="similarity">
    <text evidence="1">Belongs to the low molecular weight phosphotyrosine protein phosphatase family.</text>
</comment>
<feature type="active site" evidence="3">
    <location>
        <position position="17"/>
    </location>
</feature>
<sequence>MEEKKKLLFVCLGNICRSPAAQAVMQRIVDADSGLRFVELDSAGTYGGHSGDLPDPRMRMHASRRGYELTHRSRQIKSSDFERFDMILAMDDRNYDDLHALAPDPESVRKIY</sequence>